<feature type="signal peptide" evidence="8">
    <location>
        <begin position="1"/>
        <end position="34"/>
    </location>
</feature>
<dbReference type="PRINTS" id="PR00723">
    <property type="entry name" value="SUBTILISIN"/>
</dbReference>
<name>A0ABY8WMB2_9ACTN</name>
<dbReference type="PANTHER" id="PTHR43806:SF11">
    <property type="entry name" value="CEREVISIN-RELATED"/>
    <property type="match status" value="1"/>
</dbReference>
<dbReference type="InterPro" id="IPR015500">
    <property type="entry name" value="Peptidase_S8_subtilisin-rel"/>
</dbReference>
<evidence type="ECO:0000256" key="5">
    <source>
        <dbReference type="PROSITE-ProRule" id="PRU01240"/>
    </source>
</evidence>
<feature type="region of interest" description="Disordered" evidence="6">
    <location>
        <begin position="380"/>
        <end position="414"/>
    </location>
</feature>
<evidence type="ECO:0000259" key="9">
    <source>
        <dbReference type="Pfam" id="PF00082"/>
    </source>
</evidence>
<dbReference type="Gene3D" id="3.40.50.200">
    <property type="entry name" value="Peptidase S8/S53 domain"/>
    <property type="match status" value="1"/>
</dbReference>
<dbReference type="PROSITE" id="PS51892">
    <property type="entry name" value="SUBTILASE"/>
    <property type="match status" value="1"/>
</dbReference>
<protein>
    <submittedName>
        <fullName evidence="10">S8 family serine peptidase</fullName>
    </submittedName>
</protein>
<keyword evidence="2" id="KW-0645">Protease</keyword>
<gene>
    <name evidence="10" type="ORF">ACTOB_001568</name>
</gene>
<evidence type="ECO:0000256" key="2">
    <source>
        <dbReference type="ARBA" id="ARBA00022670"/>
    </source>
</evidence>
<reference evidence="10 11" key="1">
    <citation type="submission" date="2023-06" db="EMBL/GenBank/DDBJ databases">
        <authorList>
            <person name="Yushchuk O."/>
            <person name="Binda E."/>
            <person name="Ruckert-Reed C."/>
            <person name="Fedorenko V."/>
            <person name="Kalinowski J."/>
            <person name="Marinelli F."/>
        </authorList>
    </citation>
    <scope>NUCLEOTIDE SEQUENCE [LARGE SCALE GENOMIC DNA]</scope>
    <source>
        <strain evidence="10 11">NRRL 3884</strain>
    </source>
</reference>
<evidence type="ECO:0000313" key="11">
    <source>
        <dbReference type="Proteomes" id="UP001240150"/>
    </source>
</evidence>
<proteinExistence type="inferred from homology"/>
<evidence type="ECO:0000256" key="7">
    <source>
        <dbReference type="SAM" id="Phobius"/>
    </source>
</evidence>
<dbReference type="InterPro" id="IPR000209">
    <property type="entry name" value="Peptidase_S8/S53_dom"/>
</dbReference>
<feature type="transmembrane region" description="Helical" evidence="7">
    <location>
        <begin position="354"/>
        <end position="376"/>
    </location>
</feature>
<evidence type="ECO:0000256" key="1">
    <source>
        <dbReference type="ARBA" id="ARBA00011073"/>
    </source>
</evidence>
<keyword evidence="4" id="KW-0720">Serine protease</keyword>
<evidence type="ECO:0000256" key="6">
    <source>
        <dbReference type="SAM" id="MobiDB-lite"/>
    </source>
</evidence>
<dbReference type="InterPro" id="IPR036852">
    <property type="entry name" value="Peptidase_S8/S53_dom_sf"/>
</dbReference>
<comment type="caution">
    <text evidence="5">Lacks conserved residue(s) required for the propagation of feature annotation.</text>
</comment>
<feature type="chain" id="PRO_5045898240" evidence="8">
    <location>
        <begin position="35"/>
        <end position="414"/>
    </location>
</feature>
<comment type="similarity">
    <text evidence="1 5">Belongs to the peptidase S8 family.</text>
</comment>
<evidence type="ECO:0000313" key="10">
    <source>
        <dbReference type="EMBL" id="WIM98000.1"/>
    </source>
</evidence>
<dbReference type="InterPro" id="IPR050131">
    <property type="entry name" value="Peptidase_S8_subtilisin-like"/>
</dbReference>
<keyword evidence="3" id="KW-0378">Hydrolase</keyword>
<dbReference type="RefSeq" id="WP_284919393.1">
    <property type="nucleotide sequence ID" value="NZ_CP126980.1"/>
</dbReference>
<organism evidence="10 11">
    <name type="scientific">Actinoplanes oblitus</name>
    <dbReference type="NCBI Taxonomy" id="3040509"/>
    <lineage>
        <taxon>Bacteria</taxon>
        <taxon>Bacillati</taxon>
        <taxon>Actinomycetota</taxon>
        <taxon>Actinomycetes</taxon>
        <taxon>Micromonosporales</taxon>
        <taxon>Micromonosporaceae</taxon>
        <taxon>Actinoplanes</taxon>
    </lineage>
</organism>
<dbReference type="SUPFAM" id="SSF52743">
    <property type="entry name" value="Subtilisin-like"/>
    <property type="match status" value="1"/>
</dbReference>
<evidence type="ECO:0000256" key="8">
    <source>
        <dbReference type="SAM" id="SignalP"/>
    </source>
</evidence>
<dbReference type="PANTHER" id="PTHR43806">
    <property type="entry name" value="PEPTIDASE S8"/>
    <property type="match status" value="1"/>
</dbReference>
<dbReference type="Pfam" id="PF00082">
    <property type="entry name" value="Peptidase_S8"/>
    <property type="match status" value="1"/>
</dbReference>
<dbReference type="Proteomes" id="UP001240150">
    <property type="component" value="Chromosome"/>
</dbReference>
<feature type="domain" description="Peptidase S8/S53" evidence="9">
    <location>
        <begin position="65"/>
        <end position="314"/>
    </location>
</feature>
<keyword evidence="7" id="KW-0812">Transmembrane</keyword>
<evidence type="ECO:0000256" key="4">
    <source>
        <dbReference type="ARBA" id="ARBA00022825"/>
    </source>
</evidence>
<keyword evidence="8" id="KW-0732">Signal</keyword>
<keyword evidence="7" id="KW-1133">Transmembrane helix</keyword>
<sequence length="414" mass="41557">MLVTLARRGMAATLTAALLLVAAPGGFGGAPAWGAECAQADRLTSGTAWPRDMLAIDAVTRFTRGGGVLVAVLSTGVRADNPQLAGRVLAGADAVAGRGTANTDCTGTGTRVAGVIAAEPADRSPVVGLAYRATVLPIRVLPDDSSGQGVATPGAIGRGIELALRNGAQVIVVANPAYQDGQRLRAAVAAATARDVPVIAAAGDLGSAQDDNPTPYPAAYPDVIGVGAVGQDGQIYPKSQHGDYVDLVAPGVAVPTLQGRGLAEADGTALAAGYVGAAAALIRNRSGKMPVADLTRLLTASASPAVAGDAFGAGVVNPYAAVTGKITAKQARALPAVSAPAAERTGAEQRRRTAAYTGAIIAAIAVAAVLMVTAAIRRSRRQHWRPATAPPLPEYDEPIEPGPPVMLLEQPGPN</sequence>
<dbReference type="EMBL" id="CP126980">
    <property type="protein sequence ID" value="WIM98000.1"/>
    <property type="molecule type" value="Genomic_DNA"/>
</dbReference>
<accession>A0ABY8WMB2</accession>
<keyword evidence="11" id="KW-1185">Reference proteome</keyword>
<keyword evidence="7" id="KW-0472">Membrane</keyword>
<evidence type="ECO:0000256" key="3">
    <source>
        <dbReference type="ARBA" id="ARBA00022801"/>
    </source>
</evidence>